<sequence length="455" mass="49260">MSKFQELTKKKGFRIAAAGIGVIGVLTIVQSSLNWQEDAPTPKKVRRELIESNVFDTNVMQKVETEQAEATYEQMKKELKSRNDDMAAQREAQKKELDKVMTQLAKMQSQLSTQNQVISVLTRNNQIVAGQVQDPRVTRASETGLTGNQTQGGVQGGAMGQGPYSNVQPQYQNVSRSRGPETNGMIRTVSQNRITNIKKTGEVEETPIEVVYVEKKGRAAKPDTKEKKNPEIEKKKRDMVKAKAKTYIPAGSIISGVMLNGVDAPTALSKNAAPLPTTIRVKLDVLMPNNYNADLQDCFVIGSVTGDLASERAYIRSVTMSCINERGESMETGMIGYAVSDFDGRNGVRGTVVSRAGKALIATFGASFLSAVAEASKPSAIPTLDQNPDESTTFQTPRMGDVGKSGVMGGISGGSDRLAQYAISIADQQWPVIEISPGTPVTFFLEKGMSLPVVE</sequence>
<dbReference type="Pfam" id="PF03743">
    <property type="entry name" value="TrbI"/>
    <property type="match status" value="1"/>
</dbReference>
<feature type="compositionally biased region" description="Polar residues" evidence="2">
    <location>
        <begin position="384"/>
        <end position="396"/>
    </location>
</feature>
<organism evidence="4 5">
    <name type="scientific">Aeromonas caviae</name>
    <name type="common">Aeromonas punctata</name>
    <dbReference type="NCBI Taxonomy" id="648"/>
    <lineage>
        <taxon>Bacteria</taxon>
        <taxon>Pseudomonadati</taxon>
        <taxon>Pseudomonadota</taxon>
        <taxon>Gammaproteobacteria</taxon>
        <taxon>Aeromonadales</taxon>
        <taxon>Aeromonadaceae</taxon>
        <taxon>Aeromonas</taxon>
    </lineage>
</organism>
<keyword evidence="3" id="KW-0472">Membrane</keyword>
<dbReference type="EMBL" id="JAOCIZ010000046">
    <property type="protein sequence ID" value="MDH1505880.1"/>
    <property type="molecule type" value="Genomic_DNA"/>
</dbReference>
<protein>
    <submittedName>
        <fullName evidence="4">TraB/VirB10 family protein</fullName>
    </submittedName>
</protein>
<evidence type="ECO:0000256" key="2">
    <source>
        <dbReference type="SAM" id="MobiDB-lite"/>
    </source>
</evidence>
<comment type="caution">
    <text evidence="4">The sequence shown here is derived from an EMBL/GenBank/DDBJ whole genome shotgun (WGS) entry which is preliminary data.</text>
</comment>
<keyword evidence="1" id="KW-0175">Coiled coil</keyword>
<keyword evidence="3" id="KW-0812">Transmembrane</keyword>
<keyword evidence="3" id="KW-1133">Transmembrane helix</keyword>
<dbReference type="RefSeq" id="WP_279963632.1">
    <property type="nucleotide sequence ID" value="NZ_JAOCFK010000049.1"/>
</dbReference>
<gene>
    <name evidence="4" type="ORF">N5I20_12515</name>
</gene>
<dbReference type="AlphaFoldDB" id="A0AA42RAT4"/>
<accession>A0AA42RAT4</accession>
<name>A0AA42RAT4_AERCA</name>
<feature type="region of interest" description="Disordered" evidence="2">
    <location>
        <begin position="380"/>
        <end position="400"/>
    </location>
</feature>
<evidence type="ECO:0000256" key="1">
    <source>
        <dbReference type="SAM" id="Coils"/>
    </source>
</evidence>
<evidence type="ECO:0000313" key="5">
    <source>
        <dbReference type="Proteomes" id="UP001161704"/>
    </source>
</evidence>
<dbReference type="InterPro" id="IPR005498">
    <property type="entry name" value="T4SS_VirB10/TraB/TrbI"/>
</dbReference>
<dbReference type="Proteomes" id="UP001161704">
    <property type="component" value="Unassembled WGS sequence"/>
</dbReference>
<feature type="transmembrane region" description="Helical" evidence="3">
    <location>
        <begin position="12"/>
        <end position="33"/>
    </location>
</feature>
<evidence type="ECO:0000313" key="4">
    <source>
        <dbReference type="EMBL" id="MDH1505880.1"/>
    </source>
</evidence>
<reference evidence="4" key="1">
    <citation type="submission" date="2022-09" db="EMBL/GenBank/DDBJ databases">
        <title>Intensive care unit water sources are persistently colonized with multi-drug resistant bacteria and are the site of extensive horizontal gene transfer of antibiotic resistance genes.</title>
        <authorList>
            <person name="Diorio-Toth L."/>
        </authorList>
    </citation>
    <scope>NUCLEOTIDE SEQUENCE</scope>
    <source>
        <strain evidence="4">GD03710</strain>
    </source>
</reference>
<evidence type="ECO:0000256" key="3">
    <source>
        <dbReference type="SAM" id="Phobius"/>
    </source>
</evidence>
<feature type="coiled-coil region" evidence="1">
    <location>
        <begin position="65"/>
        <end position="110"/>
    </location>
</feature>
<proteinExistence type="predicted"/>
<dbReference type="CDD" id="cd16430">
    <property type="entry name" value="TraB"/>
    <property type="match status" value="1"/>
</dbReference>